<comment type="caution">
    <text evidence="1">The sequence shown here is derived from an EMBL/GenBank/DDBJ whole genome shotgun (WGS) entry which is preliminary data.</text>
</comment>
<evidence type="ECO:0000313" key="1">
    <source>
        <dbReference type="EMBL" id="KAG2220401.1"/>
    </source>
</evidence>
<gene>
    <name evidence="1" type="ORF">INT45_006572</name>
</gene>
<dbReference type="EMBL" id="JAEPRB010000142">
    <property type="protein sequence ID" value="KAG2220401.1"/>
    <property type="molecule type" value="Genomic_DNA"/>
</dbReference>
<accession>A0A8H7VET7</accession>
<reference evidence="1 2" key="1">
    <citation type="submission" date="2020-12" db="EMBL/GenBank/DDBJ databases">
        <title>Metabolic potential, ecology and presence of endohyphal bacteria is reflected in genomic diversity of Mucoromycotina.</title>
        <authorList>
            <person name="Muszewska A."/>
            <person name="Okrasinska A."/>
            <person name="Steczkiewicz K."/>
            <person name="Drgas O."/>
            <person name="Orlowska M."/>
            <person name="Perlinska-Lenart U."/>
            <person name="Aleksandrzak-Piekarczyk T."/>
            <person name="Szatraj K."/>
            <person name="Zielenkiewicz U."/>
            <person name="Pilsyk S."/>
            <person name="Malc E."/>
            <person name="Mieczkowski P."/>
            <person name="Kruszewska J.S."/>
            <person name="Biernat P."/>
            <person name="Pawlowska J."/>
        </authorList>
    </citation>
    <scope>NUCLEOTIDE SEQUENCE [LARGE SCALE GENOMIC DNA]</scope>
    <source>
        <strain evidence="1 2">CBS 142.35</strain>
    </source>
</reference>
<organism evidence="1 2">
    <name type="scientific">Circinella minor</name>
    <dbReference type="NCBI Taxonomy" id="1195481"/>
    <lineage>
        <taxon>Eukaryota</taxon>
        <taxon>Fungi</taxon>
        <taxon>Fungi incertae sedis</taxon>
        <taxon>Mucoromycota</taxon>
        <taxon>Mucoromycotina</taxon>
        <taxon>Mucoromycetes</taxon>
        <taxon>Mucorales</taxon>
        <taxon>Lichtheimiaceae</taxon>
        <taxon>Circinella</taxon>
    </lineage>
</organism>
<dbReference type="Proteomes" id="UP000646827">
    <property type="component" value="Unassembled WGS sequence"/>
</dbReference>
<keyword evidence="2" id="KW-1185">Reference proteome</keyword>
<name>A0A8H7VET7_9FUNG</name>
<proteinExistence type="predicted"/>
<dbReference type="AlphaFoldDB" id="A0A8H7VET7"/>
<protein>
    <submittedName>
        <fullName evidence="1">Uncharacterized protein</fullName>
    </submittedName>
</protein>
<evidence type="ECO:0000313" key="2">
    <source>
        <dbReference type="Proteomes" id="UP000646827"/>
    </source>
</evidence>
<sequence>MVVVHGFPTTNTHLNKRVDGLFDGDLGDGLDLDLPGFPDLGDIFPKLPGLGDGNDLGGDIGDGVDDVIDDLD</sequence>